<dbReference type="PROSITE" id="PS00814">
    <property type="entry name" value="ADX"/>
    <property type="match status" value="1"/>
</dbReference>
<keyword evidence="3" id="KW-0408">Iron</keyword>
<accession>A0A8X7WH00</accession>
<dbReference type="PANTHER" id="PTHR23426">
    <property type="entry name" value="FERREDOXIN/ADRENODOXIN"/>
    <property type="match status" value="1"/>
</dbReference>
<comment type="caution">
    <text evidence="6">The sequence shown here is derived from an EMBL/GenBank/DDBJ whole genome shotgun (WGS) entry which is preliminary data.</text>
</comment>
<dbReference type="GO" id="GO:0051537">
    <property type="term" value="F:2 iron, 2 sulfur cluster binding"/>
    <property type="evidence" value="ECO:0007669"/>
    <property type="project" value="UniProtKB-KW"/>
</dbReference>
<evidence type="ECO:0000313" key="7">
    <source>
        <dbReference type="Proteomes" id="UP000886595"/>
    </source>
</evidence>
<dbReference type="InterPro" id="IPR001055">
    <property type="entry name" value="Adrenodoxin-like"/>
</dbReference>
<dbReference type="GO" id="GO:0046872">
    <property type="term" value="F:metal ion binding"/>
    <property type="evidence" value="ECO:0007669"/>
    <property type="project" value="UniProtKB-KW"/>
</dbReference>
<evidence type="ECO:0000256" key="3">
    <source>
        <dbReference type="ARBA" id="ARBA00023004"/>
    </source>
</evidence>
<reference evidence="6 7" key="1">
    <citation type="submission" date="2020-02" db="EMBL/GenBank/DDBJ databases">
        <authorList>
            <person name="Ma Q."/>
            <person name="Huang Y."/>
            <person name="Song X."/>
            <person name="Pei D."/>
        </authorList>
    </citation>
    <scope>NUCLEOTIDE SEQUENCE [LARGE SCALE GENOMIC DNA]</scope>
    <source>
        <strain evidence="6">Sxm20200214</strain>
        <tissue evidence="6">Leaf</tissue>
    </source>
</reference>
<evidence type="ECO:0000256" key="1">
    <source>
        <dbReference type="ARBA" id="ARBA00022714"/>
    </source>
</evidence>
<dbReference type="InterPro" id="IPR036010">
    <property type="entry name" value="2Fe-2S_ferredoxin-like_sf"/>
</dbReference>
<dbReference type="EMBL" id="JAAMPC010000001">
    <property type="protein sequence ID" value="KAG2330738.1"/>
    <property type="molecule type" value="Genomic_DNA"/>
</dbReference>
<dbReference type="GO" id="GO:0005739">
    <property type="term" value="C:mitochondrion"/>
    <property type="evidence" value="ECO:0007669"/>
    <property type="project" value="TreeGrafter"/>
</dbReference>
<gene>
    <name evidence="6" type="ORF">Bca52824_001918</name>
</gene>
<dbReference type="SUPFAM" id="SSF54292">
    <property type="entry name" value="2Fe-2S ferredoxin-like"/>
    <property type="match status" value="1"/>
</dbReference>
<dbReference type="PANTHER" id="PTHR23426:SF34">
    <property type="entry name" value="ADRENODOXIN-LIKE PROTEIN 1, MITOCHONDRIAL-RELATED"/>
    <property type="match status" value="1"/>
</dbReference>
<dbReference type="InterPro" id="IPR018298">
    <property type="entry name" value="Adrenodoxin_Fe-S_BS"/>
</dbReference>
<dbReference type="GO" id="GO:0009055">
    <property type="term" value="F:electron transfer activity"/>
    <property type="evidence" value="ECO:0007669"/>
    <property type="project" value="TreeGrafter"/>
</dbReference>
<dbReference type="OrthoDB" id="268593at2759"/>
<organism evidence="6 7">
    <name type="scientific">Brassica carinata</name>
    <name type="common">Ethiopian mustard</name>
    <name type="synonym">Abyssinian cabbage</name>
    <dbReference type="NCBI Taxonomy" id="52824"/>
    <lineage>
        <taxon>Eukaryota</taxon>
        <taxon>Viridiplantae</taxon>
        <taxon>Streptophyta</taxon>
        <taxon>Embryophyta</taxon>
        <taxon>Tracheophyta</taxon>
        <taxon>Spermatophyta</taxon>
        <taxon>Magnoliopsida</taxon>
        <taxon>eudicotyledons</taxon>
        <taxon>Gunneridae</taxon>
        <taxon>Pentapetalae</taxon>
        <taxon>rosids</taxon>
        <taxon>malvids</taxon>
        <taxon>Brassicales</taxon>
        <taxon>Brassicaceae</taxon>
        <taxon>Brassiceae</taxon>
        <taxon>Brassica</taxon>
    </lineage>
</organism>
<dbReference type="GO" id="GO:0140647">
    <property type="term" value="P:P450-containing electron transport chain"/>
    <property type="evidence" value="ECO:0007669"/>
    <property type="project" value="InterPro"/>
</dbReference>
<evidence type="ECO:0000256" key="4">
    <source>
        <dbReference type="ARBA" id="ARBA00023014"/>
    </source>
</evidence>
<comment type="cofactor">
    <cofactor evidence="5">
        <name>[2Fe-2S] cluster</name>
        <dbReference type="ChEBI" id="CHEBI:190135"/>
    </cofactor>
</comment>
<keyword evidence="1" id="KW-0001">2Fe-2S</keyword>
<name>A0A8X7WH00_BRACI</name>
<keyword evidence="7" id="KW-1185">Reference proteome</keyword>
<keyword evidence="2" id="KW-0479">Metal-binding</keyword>
<evidence type="ECO:0008006" key="8">
    <source>
        <dbReference type="Google" id="ProtNLM"/>
    </source>
</evidence>
<dbReference type="Proteomes" id="UP000886595">
    <property type="component" value="Unassembled WGS sequence"/>
</dbReference>
<evidence type="ECO:0000313" key="6">
    <source>
        <dbReference type="EMBL" id="KAG2330738.1"/>
    </source>
</evidence>
<evidence type="ECO:0000256" key="5">
    <source>
        <dbReference type="ARBA" id="ARBA00034078"/>
    </source>
</evidence>
<dbReference type="AlphaFoldDB" id="A0A8X7WH00"/>
<protein>
    <recommendedName>
        <fullName evidence="8">2Fe-2S ferredoxin-type domain-containing protein</fullName>
    </recommendedName>
</protein>
<proteinExistence type="predicted"/>
<sequence length="113" mass="12712">MLQTRISQEAFFLNLKNRTFCTCSSTSSSSEKSDEETEKITIIFVDKDGEEIPVKVPNWNGLVTCEASLACSTCHVIVMITIRMSRPELDGLRLAIPSATRNFAVDWFVQKPH</sequence>
<evidence type="ECO:0000256" key="2">
    <source>
        <dbReference type="ARBA" id="ARBA00022723"/>
    </source>
</evidence>
<keyword evidence="4" id="KW-0411">Iron-sulfur</keyword>